<feature type="binding site" evidence="2">
    <location>
        <begin position="176"/>
        <end position="177"/>
    </location>
    <ligand>
        <name>S-adenosyl-L-methionine</name>
        <dbReference type="ChEBI" id="CHEBI:59789"/>
    </ligand>
</feature>
<dbReference type="RefSeq" id="WP_100688526.1">
    <property type="nucleotide sequence ID" value="NZ_JBHTBD010000003.1"/>
</dbReference>
<dbReference type="EC" id="2.1.1.242" evidence="2"/>
<evidence type="ECO:0000256" key="1">
    <source>
        <dbReference type="ARBA" id="ARBA00022679"/>
    </source>
</evidence>
<evidence type="ECO:0000313" key="3">
    <source>
        <dbReference type="EMBL" id="MFC7295171.1"/>
    </source>
</evidence>
<organism evidence="3 4">
    <name type="scientific">Marinobacter aromaticivorans</name>
    <dbReference type="NCBI Taxonomy" id="1494078"/>
    <lineage>
        <taxon>Bacteria</taxon>
        <taxon>Pseudomonadati</taxon>
        <taxon>Pseudomonadota</taxon>
        <taxon>Gammaproteobacteria</taxon>
        <taxon>Pseudomonadales</taxon>
        <taxon>Marinobacteraceae</taxon>
        <taxon>Marinobacter</taxon>
    </lineage>
</organism>
<feature type="binding site" evidence="2">
    <location>
        <begin position="141"/>
        <end position="142"/>
    </location>
    <ligand>
        <name>S-adenosyl-L-methionine</name>
        <dbReference type="ChEBI" id="CHEBI:59789"/>
    </ligand>
</feature>
<name>A0ABW2IWG0_9GAMM</name>
<keyword evidence="2" id="KW-0949">S-adenosyl-L-methionine</keyword>
<dbReference type="Proteomes" id="UP001596506">
    <property type="component" value="Unassembled WGS sequence"/>
</dbReference>
<keyword evidence="2 3" id="KW-0489">Methyltransferase</keyword>
<keyword evidence="1 2" id="KW-0808">Transferase</keyword>
<protein>
    <recommendedName>
        <fullName evidence="2">Ribosomal RNA small subunit methyltransferase J</fullName>
        <ecNumber evidence="2">2.1.1.242</ecNumber>
    </recommendedName>
    <alternativeName>
        <fullName evidence="2">16S rRNA m2G1516 methyltransferase</fullName>
    </alternativeName>
    <alternativeName>
        <fullName evidence="2">rRNA (guanine-N(2)-)-methyltransferase</fullName>
    </alternativeName>
</protein>
<dbReference type="HAMAP" id="MF_01523">
    <property type="entry name" value="16SrRNA_methyltr_J"/>
    <property type="match status" value="1"/>
</dbReference>
<dbReference type="PANTHER" id="PTHR36112">
    <property type="entry name" value="RIBOSOMAL RNA SMALL SUBUNIT METHYLTRANSFERASE J"/>
    <property type="match status" value="1"/>
</dbReference>
<dbReference type="Pfam" id="PF04445">
    <property type="entry name" value="SAM_MT"/>
    <property type="match status" value="1"/>
</dbReference>
<dbReference type="InterPro" id="IPR029063">
    <property type="entry name" value="SAM-dependent_MTases_sf"/>
</dbReference>
<dbReference type="Gene3D" id="3.40.50.150">
    <property type="entry name" value="Vaccinia Virus protein VP39"/>
    <property type="match status" value="1"/>
</dbReference>
<comment type="caution">
    <text evidence="3">The sequence shown here is derived from an EMBL/GenBank/DDBJ whole genome shotgun (WGS) entry which is preliminary data.</text>
</comment>
<gene>
    <name evidence="2" type="primary">rsmJ</name>
    <name evidence="3" type="ORF">ACFQQA_10590</name>
</gene>
<keyword evidence="2" id="KW-0963">Cytoplasm</keyword>
<comment type="caution">
    <text evidence="2">Lacks conserved residue(s) required for the propagation of feature annotation.</text>
</comment>
<comment type="function">
    <text evidence="2">Specifically methylates the guanosine in position 1516 of 16S rRNA.</text>
</comment>
<feature type="binding site" evidence="2">
    <location>
        <position position="197"/>
    </location>
    <ligand>
        <name>S-adenosyl-L-methionine</name>
        <dbReference type="ChEBI" id="CHEBI:59789"/>
    </ligand>
</feature>
<dbReference type="SUPFAM" id="SSF53335">
    <property type="entry name" value="S-adenosyl-L-methionine-dependent methyltransferases"/>
    <property type="match status" value="1"/>
</dbReference>
<dbReference type="GO" id="GO:0032259">
    <property type="term" value="P:methylation"/>
    <property type="evidence" value="ECO:0007669"/>
    <property type="project" value="UniProtKB-KW"/>
</dbReference>
<dbReference type="PANTHER" id="PTHR36112:SF1">
    <property type="entry name" value="RIBOSOMAL RNA SMALL SUBUNIT METHYLTRANSFERASE J"/>
    <property type="match status" value="1"/>
</dbReference>
<evidence type="ECO:0000313" key="4">
    <source>
        <dbReference type="Proteomes" id="UP001596506"/>
    </source>
</evidence>
<keyword evidence="4" id="KW-1185">Reference proteome</keyword>
<comment type="catalytic activity">
    <reaction evidence="2">
        <text>guanosine(1516) in 16S rRNA + S-adenosyl-L-methionine = N(2)-methylguanosine(1516) in 16S rRNA + S-adenosyl-L-homocysteine + H(+)</text>
        <dbReference type="Rhea" id="RHEA:43220"/>
        <dbReference type="Rhea" id="RHEA-COMP:10412"/>
        <dbReference type="Rhea" id="RHEA-COMP:10413"/>
        <dbReference type="ChEBI" id="CHEBI:15378"/>
        <dbReference type="ChEBI" id="CHEBI:57856"/>
        <dbReference type="ChEBI" id="CHEBI:59789"/>
        <dbReference type="ChEBI" id="CHEBI:74269"/>
        <dbReference type="ChEBI" id="CHEBI:74481"/>
        <dbReference type="EC" id="2.1.1.242"/>
    </reaction>
</comment>
<dbReference type="GO" id="GO:0008168">
    <property type="term" value="F:methyltransferase activity"/>
    <property type="evidence" value="ECO:0007669"/>
    <property type="project" value="UniProtKB-KW"/>
</dbReference>
<sequence length="279" mass="29820">MAPSDTPDAPSANRIIPLAVARSALGDEHQARSLSSELSLPYLGTVRPKDVRQARILLFLDEKGLCLQLAGKGAPGPVRAEFVSGKMGYRREHGGGAGQLVARAVGLQKIRASLHVLDATAGLGQDAFVLASLGCRVTLFERHPVIHALLADGLARAALNVDCAPVVGRMTLRAGSSIEWMSAAAEGPDVADVIYLDPMFPHRDKSALVKKEMQVFRTLVGDDDDSEVLLNAALAVARYRVVVKRPRKAPAISGPQPGTQLEGKSSRYDIYPIRALPPR</sequence>
<comment type="subcellular location">
    <subcellularLocation>
        <location evidence="2">Cytoplasm</location>
    </subcellularLocation>
</comment>
<dbReference type="EMBL" id="JBHTBD010000003">
    <property type="protein sequence ID" value="MFC7295171.1"/>
    <property type="molecule type" value="Genomic_DNA"/>
</dbReference>
<evidence type="ECO:0000256" key="2">
    <source>
        <dbReference type="HAMAP-Rule" id="MF_01523"/>
    </source>
</evidence>
<reference evidence="4" key="1">
    <citation type="journal article" date="2019" name="Int. J. Syst. Evol. Microbiol.">
        <title>The Global Catalogue of Microorganisms (GCM) 10K type strain sequencing project: providing services to taxonomists for standard genome sequencing and annotation.</title>
        <authorList>
            <consortium name="The Broad Institute Genomics Platform"/>
            <consortium name="The Broad Institute Genome Sequencing Center for Infectious Disease"/>
            <person name="Wu L."/>
            <person name="Ma J."/>
        </authorList>
    </citation>
    <scope>NUCLEOTIDE SEQUENCE [LARGE SCALE GENOMIC DNA]</scope>
    <source>
        <strain evidence="4">CCUG 60559</strain>
    </source>
</reference>
<proteinExistence type="inferred from homology"/>
<accession>A0ABW2IWG0</accession>
<keyword evidence="2" id="KW-0698">rRNA processing</keyword>
<comment type="similarity">
    <text evidence="2">Belongs to the methyltransferase superfamily. RsmJ family.</text>
</comment>
<dbReference type="InterPro" id="IPR007536">
    <property type="entry name" value="16SrRNA_methylTrfase_J"/>
</dbReference>